<organism evidence="2 3">
    <name type="scientific">Streptomyces camelliae</name>
    <dbReference type="NCBI Taxonomy" id="3004093"/>
    <lineage>
        <taxon>Bacteria</taxon>
        <taxon>Bacillati</taxon>
        <taxon>Actinomycetota</taxon>
        <taxon>Actinomycetes</taxon>
        <taxon>Kitasatosporales</taxon>
        <taxon>Streptomycetaceae</taxon>
        <taxon>Streptomyces</taxon>
    </lineage>
</organism>
<evidence type="ECO:0000313" key="2">
    <source>
        <dbReference type="EMBL" id="WBO61504.1"/>
    </source>
</evidence>
<reference evidence="2 3" key="1">
    <citation type="submission" date="2022-12" db="EMBL/GenBank/DDBJ databases">
        <authorList>
            <person name="Mo P."/>
        </authorList>
    </citation>
    <scope>NUCLEOTIDE SEQUENCE [LARGE SCALE GENOMIC DNA]</scope>
    <source>
        <strain evidence="2 3">HUAS 2-6</strain>
    </source>
</reference>
<evidence type="ECO:0000256" key="1">
    <source>
        <dbReference type="SAM" id="MobiDB-lite"/>
    </source>
</evidence>
<evidence type="ECO:0000313" key="3">
    <source>
        <dbReference type="Proteomes" id="UP001212326"/>
    </source>
</evidence>
<proteinExistence type="predicted"/>
<dbReference type="EMBL" id="CP115300">
    <property type="protein sequence ID" value="WBO61504.1"/>
    <property type="molecule type" value="Genomic_DNA"/>
</dbReference>
<name>A0ABY7NW87_9ACTN</name>
<accession>A0ABY7NW87</accession>
<keyword evidence="3" id="KW-1185">Reference proteome</keyword>
<dbReference type="RefSeq" id="WP_270079466.1">
    <property type="nucleotide sequence ID" value="NZ_CP115300.1"/>
</dbReference>
<dbReference type="Proteomes" id="UP001212326">
    <property type="component" value="Chromosome"/>
</dbReference>
<sequence length="96" mass="10763">MPKRPTSRCRNLGGPSTRQLALANDKDSPVNLWSNGVHLTESGHTVLLQQTERILAEHRIVEKLLGYPLLERDAALATYGSMFTRYRPVDYGGRPC</sequence>
<gene>
    <name evidence="2" type="ORF">O1G22_00735</name>
</gene>
<feature type="region of interest" description="Disordered" evidence="1">
    <location>
        <begin position="1"/>
        <end position="25"/>
    </location>
</feature>
<protein>
    <submittedName>
        <fullName evidence="2">Uncharacterized protein</fullName>
    </submittedName>
</protein>